<dbReference type="Pfam" id="PF17676">
    <property type="entry name" value="Peptidase_S66C"/>
    <property type="match status" value="1"/>
</dbReference>
<dbReference type="GO" id="GO:0008236">
    <property type="term" value="F:serine-type peptidase activity"/>
    <property type="evidence" value="ECO:0007669"/>
    <property type="project" value="UniProtKB-KW"/>
</dbReference>
<evidence type="ECO:0000256" key="1">
    <source>
        <dbReference type="ARBA" id="ARBA00010233"/>
    </source>
</evidence>
<keyword evidence="3" id="KW-0645">Protease</keyword>
<evidence type="ECO:0000313" key="9">
    <source>
        <dbReference type="EMBL" id="GBD67554.1"/>
    </source>
</evidence>
<dbReference type="Gene3D" id="3.50.30.60">
    <property type="entry name" value="LD-carboxypeptidase A C-terminal domain-like"/>
    <property type="match status" value="1"/>
</dbReference>
<dbReference type="EMBL" id="BDEC01000012">
    <property type="protein sequence ID" value="GBD67554.1"/>
    <property type="molecule type" value="Genomic_DNA"/>
</dbReference>
<feature type="active site" description="Charge relay system" evidence="6">
    <location>
        <position position="198"/>
    </location>
</feature>
<dbReference type="GO" id="GO:0004180">
    <property type="term" value="F:carboxypeptidase activity"/>
    <property type="evidence" value="ECO:0007669"/>
    <property type="project" value="UniProtKB-KW"/>
</dbReference>
<dbReference type="Pfam" id="PF02016">
    <property type="entry name" value="Peptidase_S66"/>
    <property type="match status" value="1"/>
</dbReference>
<organism evidence="9 10">
    <name type="scientific">Tetragenococcus halophilus subsp. halophilus</name>
    <dbReference type="NCBI Taxonomy" id="1513897"/>
    <lineage>
        <taxon>Bacteria</taxon>
        <taxon>Bacillati</taxon>
        <taxon>Bacillota</taxon>
        <taxon>Bacilli</taxon>
        <taxon>Lactobacillales</taxon>
        <taxon>Enterococcaceae</taxon>
        <taxon>Tetragenococcus</taxon>
    </lineage>
</organism>
<reference evidence="9 10" key="1">
    <citation type="submission" date="2016-05" db="EMBL/GenBank/DDBJ databases">
        <title>Whole genome sequencing of Tetragenococcus halophilus subsp. halophilus NISL 7118.</title>
        <authorList>
            <person name="Shiwa Y."/>
            <person name="Nishimura I."/>
            <person name="Yoshikawa H."/>
            <person name="Koyama Y."/>
            <person name="Oguma T."/>
        </authorList>
    </citation>
    <scope>NUCLEOTIDE SEQUENCE [LARGE SCALE GENOMIC DNA]</scope>
    <source>
        <strain evidence="9 10">NISL 7118</strain>
    </source>
</reference>
<dbReference type="InterPro" id="IPR029062">
    <property type="entry name" value="Class_I_gatase-like"/>
</dbReference>
<dbReference type="InterPro" id="IPR040449">
    <property type="entry name" value="Peptidase_S66_N"/>
</dbReference>
<comment type="caution">
    <text evidence="9">The sequence shown here is derived from an EMBL/GenBank/DDBJ whole genome shotgun (WGS) entry which is preliminary data.</text>
</comment>
<dbReference type="Gene3D" id="3.40.50.10740">
    <property type="entry name" value="Class I glutamine amidotransferase-like"/>
    <property type="match status" value="1"/>
</dbReference>
<feature type="active site" description="Nucleophile" evidence="6">
    <location>
        <position position="105"/>
    </location>
</feature>
<evidence type="ECO:0000256" key="4">
    <source>
        <dbReference type="ARBA" id="ARBA00022801"/>
    </source>
</evidence>
<dbReference type="InterPro" id="IPR040921">
    <property type="entry name" value="Peptidase_S66C"/>
</dbReference>
<keyword evidence="5" id="KW-0720">Serine protease</keyword>
<protein>
    <submittedName>
        <fullName evidence="9">Peptidase S66 family protein</fullName>
    </submittedName>
</protein>
<dbReference type="PANTHER" id="PTHR30237">
    <property type="entry name" value="MURAMOYLTETRAPEPTIDE CARBOXYPEPTIDASE"/>
    <property type="match status" value="1"/>
</dbReference>
<sequence length="285" mass="32153">MSIKPEDKRKVVLVGNSDPRTSLQEVYDIKEILEKLGLDVILSPSLQENTLFNAGEKAEIMNQYYADNSIEAIFDISGGDIANGVLDKLDYSLIRKQKKKFYGYSDLTTVLNSLISQSEQKIELFQVATLLWDVSGKQIDKFKSSFFDGSKDLYQTSWEFFQGSEIKGEVIGGNIRCFLKLAGTKYMPDLTNKILFLESQGGGKESLYSMFYQIKGLEDFDKVAGILLGTFTFYQKNYEQPIEEVLQRILQDDDLPIAKTEEIGHGANSNALKLGEYMEINCNIG</sequence>
<dbReference type="InterPro" id="IPR027478">
    <property type="entry name" value="LdcA_N"/>
</dbReference>
<dbReference type="InterPro" id="IPR027461">
    <property type="entry name" value="Carboxypeptidase_A_C_sf"/>
</dbReference>
<keyword evidence="10" id="KW-1185">Reference proteome</keyword>
<evidence type="ECO:0000259" key="8">
    <source>
        <dbReference type="Pfam" id="PF17676"/>
    </source>
</evidence>
<evidence type="ECO:0000256" key="3">
    <source>
        <dbReference type="ARBA" id="ARBA00022670"/>
    </source>
</evidence>
<keyword evidence="4" id="KW-0378">Hydrolase</keyword>
<evidence type="ECO:0000259" key="7">
    <source>
        <dbReference type="Pfam" id="PF02016"/>
    </source>
</evidence>
<comment type="similarity">
    <text evidence="1">Belongs to the peptidase S66 family.</text>
</comment>
<dbReference type="PANTHER" id="PTHR30237:SF2">
    <property type="entry name" value="MUREIN TETRAPEPTIDE CARBOXYPEPTIDASE"/>
    <property type="match status" value="1"/>
</dbReference>
<name>A0A2H6CRF6_TETHA</name>
<feature type="domain" description="LD-carboxypeptidase N-terminal" evidence="7">
    <location>
        <begin position="17"/>
        <end position="117"/>
    </location>
</feature>
<dbReference type="GO" id="GO:0006508">
    <property type="term" value="P:proteolysis"/>
    <property type="evidence" value="ECO:0007669"/>
    <property type="project" value="UniProtKB-KW"/>
</dbReference>
<evidence type="ECO:0000256" key="2">
    <source>
        <dbReference type="ARBA" id="ARBA00022645"/>
    </source>
</evidence>
<dbReference type="InterPro" id="IPR003507">
    <property type="entry name" value="S66_fam"/>
</dbReference>
<dbReference type="PIRSF" id="PIRSF028757">
    <property type="entry name" value="LD-carboxypeptidase"/>
    <property type="match status" value="1"/>
</dbReference>
<dbReference type="Proteomes" id="UP000236214">
    <property type="component" value="Unassembled WGS sequence"/>
</dbReference>
<accession>A0A2H6CRF6</accession>
<dbReference type="RefSeq" id="WP_103103319.1">
    <property type="nucleotide sequence ID" value="NZ_BDEC01000012.1"/>
</dbReference>
<evidence type="ECO:0000313" key="10">
    <source>
        <dbReference type="Proteomes" id="UP000236214"/>
    </source>
</evidence>
<dbReference type="AlphaFoldDB" id="A0A2H6CRF6"/>
<feature type="domain" description="LD-carboxypeptidase C-terminal" evidence="8">
    <location>
        <begin position="167"/>
        <end position="280"/>
    </location>
</feature>
<dbReference type="SUPFAM" id="SSF52317">
    <property type="entry name" value="Class I glutamine amidotransferase-like"/>
    <property type="match status" value="1"/>
</dbReference>
<evidence type="ECO:0000256" key="5">
    <source>
        <dbReference type="ARBA" id="ARBA00022825"/>
    </source>
</evidence>
<dbReference type="SUPFAM" id="SSF141986">
    <property type="entry name" value="LD-carboxypeptidase A C-terminal domain-like"/>
    <property type="match status" value="1"/>
</dbReference>
<feature type="active site" description="Charge relay system" evidence="6">
    <location>
        <position position="265"/>
    </location>
</feature>
<keyword evidence="2" id="KW-0121">Carboxypeptidase</keyword>
<proteinExistence type="inferred from homology"/>
<gene>
    <name evidence="9" type="ORF">TEHN7118_0360</name>
</gene>
<evidence type="ECO:0000256" key="6">
    <source>
        <dbReference type="PIRSR" id="PIRSR028757-1"/>
    </source>
</evidence>